<evidence type="ECO:0000313" key="1">
    <source>
        <dbReference type="EMBL" id="MBH5147960.1"/>
    </source>
</evidence>
<protein>
    <submittedName>
        <fullName evidence="1">Uncharacterized protein</fullName>
    </submittedName>
</protein>
<reference evidence="1 2" key="1">
    <citation type="submission" date="2020-12" db="EMBL/GenBank/DDBJ databases">
        <title>Draft genome sequence of furan degrading bacterial strain FUR100.</title>
        <authorList>
            <person name="Woiski C."/>
        </authorList>
    </citation>
    <scope>NUCLEOTIDE SEQUENCE [LARGE SCALE GENOMIC DNA]</scope>
    <source>
        <strain evidence="1 2">FUR100</strain>
    </source>
</reference>
<organism evidence="1 2">
    <name type="scientific">Rhodococcus erythropolis</name>
    <name type="common">Arthrobacter picolinophilus</name>
    <dbReference type="NCBI Taxonomy" id="1833"/>
    <lineage>
        <taxon>Bacteria</taxon>
        <taxon>Bacillati</taxon>
        <taxon>Actinomycetota</taxon>
        <taxon>Actinomycetes</taxon>
        <taxon>Mycobacteriales</taxon>
        <taxon>Nocardiaceae</taxon>
        <taxon>Rhodococcus</taxon>
        <taxon>Rhodococcus erythropolis group</taxon>
    </lineage>
</organism>
<dbReference type="Pfam" id="PF21790">
    <property type="entry name" value="OGG"/>
    <property type="match status" value="1"/>
</dbReference>
<dbReference type="EMBL" id="JAECSB010000105">
    <property type="protein sequence ID" value="MBH5147960.1"/>
    <property type="molecule type" value="Genomic_DNA"/>
</dbReference>
<accession>A0A8I1D8Y4</accession>
<proteinExistence type="predicted"/>
<dbReference type="Proteomes" id="UP000627573">
    <property type="component" value="Unassembled WGS sequence"/>
</dbReference>
<dbReference type="AlphaFoldDB" id="A0A8I1D8Y4"/>
<evidence type="ECO:0000313" key="2">
    <source>
        <dbReference type="Proteomes" id="UP000627573"/>
    </source>
</evidence>
<dbReference type="RefSeq" id="WP_197942358.1">
    <property type="nucleotide sequence ID" value="NZ_JAECSB010000105.1"/>
</dbReference>
<keyword evidence="2" id="KW-1185">Reference proteome</keyword>
<gene>
    <name evidence="1" type="ORF">I3517_35750</name>
</gene>
<dbReference type="InterPro" id="IPR048868">
    <property type="entry name" value="OGG-like_put"/>
</dbReference>
<comment type="caution">
    <text evidence="1">The sequence shown here is derived from an EMBL/GenBank/DDBJ whole genome shotgun (WGS) entry which is preliminary data.</text>
</comment>
<sequence>MNQTLLFAAEPPDREWVLEQGFNFNRDRWKKLIPQQSAWPAELDACSIVGRWPYVDRRHVFEVARRVGRGSDDPTGATQLYVAAAVWGTGTSALDVSRRIKVLKEPDVDMHLAAALKILQVEGPVSAYRSLSIGGSHRVRNLGPAFFSKFLYFAGFDAKGYMQKPLILDQHVARSLNVFTNSEWSTAGPWSTEQYARYLDHVDDWASQWDTSHDVVERQLFRLGYQMQND</sequence>
<name>A0A8I1D8Y4_RHOER</name>